<dbReference type="SUPFAM" id="SSF52374">
    <property type="entry name" value="Nucleotidylyl transferase"/>
    <property type="match status" value="1"/>
</dbReference>
<keyword evidence="11 12" id="KW-0030">Aminoacyl-tRNA synthetase</keyword>
<dbReference type="Gene3D" id="1.20.120.1910">
    <property type="entry name" value="Cysteine-tRNA ligase, C-terminal anti-codon recognition domain"/>
    <property type="match status" value="1"/>
</dbReference>
<comment type="catalytic activity">
    <reaction evidence="12">
        <text>tRNA(Cys) + L-cysteine + ATP = L-cysteinyl-tRNA(Cys) + AMP + diphosphate</text>
        <dbReference type="Rhea" id="RHEA:17773"/>
        <dbReference type="Rhea" id="RHEA-COMP:9661"/>
        <dbReference type="Rhea" id="RHEA-COMP:9679"/>
        <dbReference type="ChEBI" id="CHEBI:30616"/>
        <dbReference type="ChEBI" id="CHEBI:33019"/>
        <dbReference type="ChEBI" id="CHEBI:35235"/>
        <dbReference type="ChEBI" id="CHEBI:78442"/>
        <dbReference type="ChEBI" id="CHEBI:78517"/>
        <dbReference type="ChEBI" id="CHEBI:456215"/>
        <dbReference type="EC" id="6.1.1.16"/>
    </reaction>
</comment>
<dbReference type="Pfam" id="PF23493">
    <property type="entry name" value="CysS_C"/>
    <property type="match status" value="1"/>
</dbReference>
<feature type="short sequence motif" description="'KMSKS' region" evidence="12">
    <location>
        <begin position="250"/>
        <end position="254"/>
    </location>
</feature>
<dbReference type="InterPro" id="IPR024909">
    <property type="entry name" value="Cys-tRNA/MSH_ligase"/>
</dbReference>
<keyword evidence="10 12" id="KW-0648">Protein biosynthesis</keyword>
<comment type="cofactor">
    <cofactor evidence="12">
        <name>Zn(2+)</name>
        <dbReference type="ChEBI" id="CHEBI:29105"/>
    </cofactor>
    <text evidence="12">Binds 1 zinc ion per subunit.</text>
</comment>
<feature type="short sequence motif" description="'HIGH' region" evidence="12">
    <location>
        <begin position="15"/>
        <end position="25"/>
    </location>
</feature>
<dbReference type="EMBL" id="JAQOUE010000001">
    <property type="protein sequence ID" value="MDT7042024.1"/>
    <property type="molecule type" value="Genomic_DNA"/>
</dbReference>
<comment type="caution">
    <text evidence="14">The sequence shown here is derived from an EMBL/GenBank/DDBJ whole genome shotgun (WGS) entry which is preliminary data.</text>
</comment>
<dbReference type="Proteomes" id="UP001250932">
    <property type="component" value="Unassembled WGS sequence"/>
</dbReference>
<dbReference type="Gene3D" id="3.40.50.620">
    <property type="entry name" value="HUPs"/>
    <property type="match status" value="1"/>
</dbReference>
<dbReference type="GO" id="GO:0004817">
    <property type="term" value="F:cysteine-tRNA ligase activity"/>
    <property type="evidence" value="ECO:0007669"/>
    <property type="project" value="UniProtKB-EC"/>
</dbReference>
<evidence type="ECO:0000256" key="12">
    <source>
        <dbReference type="HAMAP-Rule" id="MF_00041"/>
    </source>
</evidence>
<evidence type="ECO:0000256" key="9">
    <source>
        <dbReference type="ARBA" id="ARBA00022840"/>
    </source>
</evidence>
<evidence type="ECO:0000256" key="3">
    <source>
        <dbReference type="ARBA" id="ARBA00011245"/>
    </source>
</evidence>
<evidence type="ECO:0000256" key="6">
    <source>
        <dbReference type="ARBA" id="ARBA00022723"/>
    </source>
</evidence>
<dbReference type="CDD" id="cd00672">
    <property type="entry name" value="CysRS_core"/>
    <property type="match status" value="1"/>
</dbReference>
<accession>A0ABU3K6M8</accession>
<evidence type="ECO:0000259" key="13">
    <source>
        <dbReference type="SMART" id="SM00840"/>
    </source>
</evidence>
<evidence type="ECO:0000256" key="8">
    <source>
        <dbReference type="ARBA" id="ARBA00022833"/>
    </source>
</evidence>
<dbReference type="InterPro" id="IPR014729">
    <property type="entry name" value="Rossmann-like_a/b/a_fold"/>
</dbReference>
<feature type="binding site" evidence="12">
    <location>
        <position position="13"/>
    </location>
    <ligand>
        <name>Zn(2+)</name>
        <dbReference type="ChEBI" id="CHEBI:29105"/>
    </ligand>
</feature>
<evidence type="ECO:0000256" key="5">
    <source>
        <dbReference type="ARBA" id="ARBA00022598"/>
    </source>
</evidence>
<dbReference type="PANTHER" id="PTHR10890">
    <property type="entry name" value="CYSTEINYL-TRNA SYNTHETASE"/>
    <property type="match status" value="1"/>
</dbReference>
<evidence type="ECO:0000256" key="4">
    <source>
        <dbReference type="ARBA" id="ARBA00022490"/>
    </source>
</evidence>
<protein>
    <recommendedName>
        <fullName evidence="12">Cysteine--tRNA ligase</fullName>
        <ecNumber evidence="12">6.1.1.16</ecNumber>
    </recommendedName>
    <alternativeName>
        <fullName evidence="12">Cysteinyl-tRNA synthetase</fullName>
        <shortName evidence="12">CysRS</shortName>
    </alternativeName>
</protein>
<evidence type="ECO:0000313" key="14">
    <source>
        <dbReference type="EMBL" id="MDT7042024.1"/>
    </source>
</evidence>
<dbReference type="NCBIfam" id="TIGR00435">
    <property type="entry name" value="cysS"/>
    <property type="match status" value="1"/>
</dbReference>
<feature type="domain" description="Cysteinyl-tRNA synthetase class Ia DALR" evidence="13">
    <location>
        <begin position="341"/>
        <end position="403"/>
    </location>
</feature>
<dbReference type="Pfam" id="PF01406">
    <property type="entry name" value="tRNA-synt_1e"/>
    <property type="match status" value="1"/>
</dbReference>
<keyword evidence="9 12" id="KW-0067">ATP-binding</keyword>
<gene>
    <name evidence="12 14" type="primary">cysS</name>
    <name evidence="14" type="ORF">PPG34_06635</name>
</gene>
<keyword evidence="7 12" id="KW-0547">Nucleotide-binding</keyword>
<dbReference type="PANTHER" id="PTHR10890:SF3">
    <property type="entry name" value="CYSTEINE--TRNA LIGASE, CYTOPLASMIC"/>
    <property type="match status" value="1"/>
</dbReference>
<proteinExistence type="inferred from homology"/>
<dbReference type="HAMAP" id="MF_00041">
    <property type="entry name" value="Cys_tRNA_synth"/>
    <property type="match status" value="1"/>
</dbReference>
<dbReference type="InterPro" id="IPR056411">
    <property type="entry name" value="CysS_C"/>
</dbReference>
<dbReference type="Pfam" id="PF09190">
    <property type="entry name" value="DALR_2"/>
    <property type="match status" value="1"/>
</dbReference>
<keyword evidence="4 12" id="KW-0963">Cytoplasm</keyword>
<sequence>MSRIPHQVGMYVCGVTVYDECHLGHARSAIVFDLIRRYLTYRGYEVNYVKNFTDIDDKILNRAVEESRPWNQVTEKYVHAYYRDMNRLGILNPNIEPRATEHMTEIIEMIKALVDKGHAYQVDHDVFYEVSTFATYGRLGRRKLEDMQAGARVEVDSRKRDPMDFALWKGAKTGEPAWDSPWGAGRPGWHIECSAMSVHHLGDIFDIHGGGKDLIFPHHENEIAQSCAATGQEFARYWVHNGFVTIDEEKMSKSLGNFFTIREIFEKSQWKESVTSESLRYLLLSTHYRSDINFSDQALSEAKSALDNFYGLFQRLEEPAVESKELSDIELAGILVETEQNFEKAMDDDFNTPKVLGEFHRLRGILNKFEGKYSDQGKRKILKSFRKWGTPIGLFQVQPKDWQFSPIVITPPAGALGISGVAPVVIEGATDEWINHQIESRRKAREEKNFQTADQIRKDLASKGIILEDRPDGSTRWKR</sequence>
<comment type="subcellular location">
    <subcellularLocation>
        <location evidence="1 12">Cytoplasm</location>
    </subcellularLocation>
</comment>
<feature type="binding site" evidence="12">
    <location>
        <position position="218"/>
    </location>
    <ligand>
        <name>Zn(2+)</name>
        <dbReference type="ChEBI" id="CHEBI:29105"/>
    </ligand>
</feature>
<comment type="similarity">
    <text evidence="2 12">Belongs to the class-I aminoacyl-tRNA synthetase family.</text>
</comment>
<feature type="binding site" evidence="12">
    <location>
        <position position="193"/>
    </location>
    <ligand>
        <name>Zn(2+)</name>
        <dbReference type="ChEBI" id="CHEBI:29105"/>
    </ligand>
</feature>
<keyword evidence="15" id="KW-1185">Reference proteome</keyword>
<evidence type="ECO:0000256" key="7">
    <source>
        <dbReference type="ARBA" id="ARBA00022741"/>
    </source>
</evidence>
<keyword evidence="6 12" id="KW-0479">Metal-binding</keyword>
<evidence type="ECO:0000256" key="1">
    <source>
        <dbReference type="ARBA" id="ARBA00004496"/>
    </source>
</evidence>
<evidence type="ECO:0000256" key="11">
    <source>
        <dbReference type="ARBA" id="ARBA00023146"/>
    </source>
</evidence>
<name>A0ABU3K6M8_9BACT</name>
<feature type="binding site" evidence="12">
    <location>
        <position position="253"/>
    </location>
    <ligand>
        <name>ATP</name>
        <dbReference type="ChEBI" id="CHEBI:30616"/>
    </ligand>
</feature>
<evidence type="ECO:0000313" key="15">
    <source>
        <dbReference type="Proteomes" id="UP001250932"/>
    </source>
</evidence>
<dbReference type="InterPro" id="IPR009080">
    <property type="entry name" value="tRNAsynth_Ia_anticodon-bd"/>
</dbReference>
<keyword evidence="8 12" id="KW-0862">Zinc</keyword>
<dbReference type="InterPro" id="IPR032678">
    <property type="entry name" value="tRNA-synt_1_cat_dom"/>
</dbReference>
<organism evidence="14 15">
    <name type="scientific">Candidatus Nitronereus thalassa</name>
    <dbReference type="NCBI Taxonomy" id="3020898"/>
    <lineage>
        <taxon>Bacteria</taxon>
        <taxon>Pseudomonadati</taxon>
        <taxon>Nitrospirota</taxon>
        <taxon>Nitrospiria</taxon>
        <taxon>Nitrospirales</taxon>
        <taxon>Nitrospiraceae</taxon>
        <taxon>Candidatus Nitronereus</taxon>
    </lineage>
</organism>
<keyword evidence="5 12" id="KW-0436">Ligase</keyword>
<dbReference type="PRINTS" id="PR00983">
    <property type="entry name" value="TRNASYNTHCYS"/>
</dbReference>
<dbReference type="InterPro" id="IPR015273">
    <property type="entry name" value="Cys-tRNA-synt_Ia_DALR"/>
</dbReference>
<dbReference type="SUPFAM" id="SSF47323">
    <property type="entry name" value="Anticodon-binding domain of a subclass of class I aminoacyl-tRNA synthetases"/>
    <property type="match status" value="1"/>
</dbReference>
<evidence type="ECO:0000256" key="2">
    <source>
        <dbReference type="ARBA" id="ARBA00005594"/>
    </source>
</evidence>
<evidence type="ECO:0000256" key="10">
    <source>
        <dbReference type="ARBA" id="ARBA00022917"/>
    </source>
</evidence>
<dbReference type="EC" id="6.1.1.16" evidence="12"/>
<dbReference type="InterPro" id="IPR015803">
    <property type="entry name" value="Cys-tRNA-ligase"/>
</dbReference>
<comment type="subunit">
    <text evidence="3 12">Monomer.</text>
</comment>
<reference evidence="14 15" key="1">
    <citation type="journal article" date="2023" name="ISME J.">
        <title>Cultivation and genomic characterization of novel and ubiquitous marine nitrite-oxidizing bacteria from the Nitrospirales.</title>
        <authorList>
            <person name="Mueller A.J."/>
            <person name="Daebeler A."/>
            <person name="Herbold C.W."/>
            <person name="Kirkegaard R.H."/>
            <person name="Daims H."/>
        </authorList>
    </citation>
    <scope>NUCLEOTIDE SEQUENCE [LARGE SCALE GENOMIC DNA]</scope>
    <source>
        <strain evidence="14 15">EB</strain>
    </source>
</reference>
<dbReference type="SMART" id="SM00840">
    <property type="entry name" value="DALR_2"/>
    <property type="match status" value="1"/>
</dbReference>
<feature type="binding site" evidence="12">
    <location>
        <position position="222"/>
    </location>
    <ligand>
        <name>Zn(2+)</name>
        <dbReference type="ChEBI" id="CHEBI:29105"/>
    </ligand>
</feature>